<comment type="caution">
    <text evidence="2">The sequence shown here is derived from an EMBL/GenBank/DDBJ whole genome shotgun (WGS) entry which is preliminary data.</text>
</comment>
<dbReference type="Proteomes" id="UP000538472">
    <property type="component" value="Unassembled WGS sequence"/>
</dbReference>
<protein>
    <submittedName>
        <fullName evidence="2">POLR protein</fullName>
    </submittedName>
</protein>
<dbReference type="EMBL" id="VWZB01000629">
    <property type="protein sequence ID" value="NXF36716.1"/>
    <property type="molecule type" value="Genomic_DNA"/>
</dbReference>
<feature type="non-terminal residue" evidence="2">
    <location>
        <position position="1"/>
    </location>
</feature>
<evidence type="ECO:0000313" key="2">
    <source>
        <dbReference type="EMBL" id="NXF36716.1"/>
    </source>
</evidence>
<evidence type="ECO:0000313" key="3">
    <source>
        <dbReference type="Proteomes" id="UP000538472"/>
    </source>
</evidence>
<dbReference type="InterPro" id="IPR000477">
    <property type="entry name" value="RT_dom"/>
</dbReference>
<keyword evidence="3" id="KW-1185">Reference proteome</keyword>
<organism evidence="2 3">
    <name type="scientific">Nyctibius bracteatus</name>
    <name type="common">Rufous potoo</name>
    <dbReference type="NCBI Taxonomy" id="48426"/>
    <lineage>
        <taxon>Eukaryota</taxon>
        <taxon>Metazoa</taxon>
        <taxon>Chordata</taxon>
        <taxon>Craniata</taxon>
        <taxon>Vertebrata</taxon>
        <taxon>Euteleostomi</taxon>
        <taxon>Archelosauria</taxon>
        <taxon>Archosauria</taxon>
        <taxon>Dinosauria</taxon>
        <taxon>Saurischia</taxon>
        <taxon>Theropoda</taxon>
        <taxon>Coelurosauria</taxon>
        <taxon>Aves</taxon>
        <taxon>Neognathae</taxon>
        <taxon>Neoaves</taxon>
        <taxon>Strisores</taxon>
        <taxon>Caprimulgiformes</taxon>
        <taxon>Nyctibiidae</taxon>
        <taxon>Nyctibius</taxon>
    </lineage>
</organism>
<name>A0A7K8T4L6_9AVES</name>
<feature type="non-terminal residue" evidence="2">
    <location>
        <position position="94"/>
    </location>
</feature>
<reference evidence="2 3" key="1">
    <citation type="submission" date="2019-09" db="EMBL/GenBank/DDBJ databases">
        <title>Bird 10,000 Genomes (B10K) Project - Family phase.</title>
        <authorList>
            <person name="Zhang G."/>
        </authorList>
    </citation>
    <scope>NUCLEOTIDE SEQUENCE [LARGE SCALE GENOMIC DNA]</scope>
    <source>
        <strain evidence="2">B10K-CU-031-10</strain>
        <tissue evidence="2">Muscle</tissue>
    </source>
</reference>
<evidence type="ECO:0000259" key="1">
    <source>
        <dbReference type="Pfam" id="PF00078"/>
    </source>
</evidence>
<feature type="domain" description="Reverse transcriptase" evidence="1">
    <location>
        <begin position="2"/>
        <end position="90"/>
    </location>
</feature>
<gene>
    <name evidence="2" type="primary">Pol_1</name>
    <name evidence="2" type="ORF">NYCBRA_R15373</name>
</gene>
<dbReference type="Pfam" id="PF00078">
    <property type="entry name" value="RVT_1"/>
    <property type="match status" value="1"/>
</dbReference>
<accession>A0A7K8T4L6</accession>
<dbReference type="PANTHER" id="PTHR19446">
    <property type="entry name" value="REVERSE TRANSCRIPTASES"/>
    <property type="match status" value="1"/>
</dbReference>
<sequence>ILTARLTKACPINPRQRGFIRSACCSENLKLLQLLLRCAKREHQLLGVVFVDLAKAFDTVSHSYIIAALKQRGVDEHTIALIKNMYENVNTYID</sequence>
<proteinExistence type="predicted"/>
<dbReference type="AlphaFoldDB" id="A0A7K8T4L6"/>